<reference evidence="1" key="1">
    <citation type="journal article" date="2014" name="Int. J. Syst. Evol. Microbiol.">
        <title>Complete genome sequence of Corynebacterium casei LMG S-19264T (=DSM 44701T), isolated from a smear-ripened cheese.</title>
        <authorList>
            <consortium name="US DOE Joint Genome Institute (JGI-PGF)"/>
            <person name="Walter F."/>
            <person name="Albersmeier A."/>
            <person name="Kalinowski J."/>
            <person name="Ruckert C."/>
        </authorList>
    </citation>
    <scope>NUCLEOTIDE SEQUENCE</scope>
    <source>
        <strain evidence="1">CGMCC 1.15290</strain>
    </source>
</reference>
<dbReference type="Proteomes" id="UP000627292">
    <property type="component" value="Unassembled WGS sequence"/>
</dbReference>
<evidence type="ECO:0000313" key="1">
    <source>
        <dbReference type="EMBL" id="GGH58405.1"/>
    </source>
</evidence>
<name>A0A917ILZ2_9BACT</name>
<dbReference type="RefSeq" id="WP_188950219.1">
    <property type="nucleotide sequence ID" value="NZ_BMIB01000001.1"/>
</dbReference>
<evidence type="ECO:0000313" key="2">
    <source>
        <dbReference type="Proteomes" id="UP000627292"/>
    </source>
</evidence>
<accession>A0A917ILZ2</accession>
<keyword evidence="2" id="KW-1185">Reference proteome</keyword>
<reference evidence="1" key="2">
    <citation type="submission" date="2020-09" db="EMBL/GenBank/DDBJ databases">
        <authorList>
            <person name="Sun Q."/>
            <person name="Zhou Y."/>
        </authorList>
    </citation>
    <scope>NUCLEOTIDE SEQUENCE</scope>
    <source>
        <strain evidence="1">CGMCC 1.15290</strain>
    </source>
</reference>
<comment type="caution">
    <text evidence="1">The sequence shown here is derived from an EMBL/GenBank/DDBJ whole genome shotgun (WGS) entry which is preliminary data.</text>
</comment>
<proteinExistence type="predicted"/>
<dbReference type="EMBL" id="BMIB01000001">
    <property type="protein sequence ID" value="GGH58405.1"/>
    <property type="molecule type" value="Genomic_DNA"/>
</dbReference>
<protein>
    <submittedName>
        <fullName evidence="1">Uncharacterized protein</fullName>
    </submittedName>
</protein>
<sequence length="123" mass="13761">MSTNHNPDSTNILLKAILSTLDAALMEHKKAVRFLEEWYYHPKPEKGQLLPAQQSVKQAKPPPAFLRAEHVAQVLCISHRSADRVLRQVRQQAGLAPRTPVSVQLFAEVKGIPVRDIIRIIAG</sequence>
<organism evidence="1 2">
    <name type="scientific">Filimonas zeae</name>
    <dbReference type="NCBI Taxonomy" id="1737353"/>
    <lineage>
        <taxon>Bacteria</taxon>
        <taxon>Pseudomonadati</taxon>
        <taxon>Bacteroidota</taxon>
        <taxon>Chitinophagia</taxon>
        <taxon>Chitinophagales</taxon>
        <taxon>Chitinophagaceae</taxon>
        <taxon>Filimonas</taxon>
    </lineage>
</organism>
<gene>
    <name evidence="1" type="ORF">GCM10011379_04100</name>
</gene>
<dbReference type="AlphaFoldDB" id="A0A917ILZ2"/>